<proteinExistence type="predicted"/>
<keyword evidence="2" id="KW-1185">Reference proteome</keyword>
<dbReference type="Proteomes" id="UP001057580">
    <property type="component" value="Chromosome"/>
</dbReference>
<dbReference type="InterPro" id="IPR046604">
    <property type="entry name" value="DUF6663"/>
</dbReference>
<evidence type="ECO:0000313" key="1">
    <source>
        <dbReference type="EMBL" id="UWM53796.1"/>
    </source>
</evidence>
<dbReference type="AlphaFoldDB" id="A0A9E7R154"/>
<dbReference type="GeneID" id="74944131"/>
<organism evidence="1 2">
    <name type="scientific">Salinirubellus salinus</name>
    <dbReference type="NCBI Taxonomy" id="1364945"/>
    <lineage>
        <taxon>Archaea</taxon>
        <taxon>Methanobacteriati</taxon>
        <taxon>Methanobacteriota</taxon>
        <taxon>Stenosarchaea group</taxon>
        <taxon>Halobacteria</taxon>
        <taxon>Halobacteriales</taxon>
        <taxon>Natronomonadaceae</taxon>
        <taxon>Salinirubellus</taxon>
    </lineage>
</organism>
<reference evidence="1" key="1">
    <citation type="submission" date="2022-09" db="EMBL/GenBank/DDBJ databases">
        <title>Diverse halophilic archaea isolated from saline environments.</title>
        <authorList>
            <person name="Cui H.-L."/>
        </authorList>
    </citation>
    <scope>NUCLEOTIDE SEQUENCE</scope>
    <source>
        <strain evidence="1">ZS-35-S2</strain>
    </source>
</reference>
<name>A0A9E7R154_9EURY</name>
<sequence>MTEQTTEGEYRVLESTRDRAEWLLLDVESADPTYVAREGYDEPLQSAVDGVTAGNRLRAELVWDDGDPRFDDLEVIEETTVAFTRTREDLFGDAHGAWRDAEEAGQPMGSRVLVGQQGGQPVGVVYTFADQPGQRDLFEEFRDGVKPLEPLLERLTEAEDPPFAAFVVDHHDLPFLAVVLAFDRDGVLATTMRETYFGASLFDSGALDVDVAGGYEGDFDFDAPGGSGGHDHDHD</sequence>
<dbReference type="EMBL" id="CP104003">
    <property type="protein sequence ID" value="UWM53796.1"/>
    <property type="molecule type" value="Genomic_DNA"/>
</dbReference>
<protein>
    <submittedName>
        <fullName evidence="1">Uncharacterized protein</fullName>
    </submittedName>
</protein>
<gene>
    <name evidence="1" type="ORF">N0B31_16875</name>
</gene>
<dbReference type="RefSeq" id="WP_260592790.1">
    <property type="nucleotide sequence ID" value="NZ_CP104003.1"/>
</dbReference>
<accession>A0A9E7R154</accession>
<dbReference type="KEGG" id="ssai:N0B31_16875"/>
<evidence type="ECO:0000313" key="2">
    <source>
        <dbReference type="Proteomes" id="UP001057580"/>
    </source>
</evidence>
<dbReference type="Pfam" id="PF20368">
    <property type="entry name" value="DUF6663"/>
    <property type="match status" value="1"/>
</dbReference>